<protein>
    <recommendedName>
        <fullName evidence="13">Cytosol non-specific dipeptidase</fullName>
        <ecNumber evidence="10">3.4.13.18</ecNumber>
    </recommendedName>
    <alternativeName>
        <fullName evidence="16">Aminoacyl-histidine dipeptidase</fullName>
    </alternativeName>
    <alternativeName>
        <fullName evidence="15">Beta-alanyl-histidine dipeptidase</fullName>
    </alternativeName>
    <alternativeName>
        <fullName evidence="14">Carnosinase</fullName>
    </alternativeName>
    <alternativeName>
        <fullName evidence="11">Peptidase D</fullName>
    </alternativeName>
    <alternativeName>
        <fullName evidence="17">Xaa-His dipeptidase</fullName>
    </alternativeName>
</protein>
<evidence type="ECO:0000256" key="14">
    <source>
        <dbReference type="ARBA" id="ARBA00075285"/>
    </source>
</evidence>
<evidence type="ECO:0000256" key="17">
    <source>
        <dbReference type="ARBA" id="ARBA00078074"/>
    </source>
</evidence>
<evidence type="ECO:0000256" key="10">
    <source>
        <dbReference type="ARBA" id="ARBA00038976"/>
    </source>
</evidence>
<evidence type="ECO:0000256" key="2">
    <source>
        <dbReference type="ARBA" id="ARBA00001947"/>
    </source>
</evidence>
<comment type="caution">
    <text evidence="19">The sequence shown here is derived from an EMBL/GenBank/DDBJ whole genome shotgun (WGS) entry which is preliminary data.</text>
</comment>
<evidence type="ECO:0000256" key="15">
    <source>
        <dbReference type="ARBA" id="ARBA00076004"/>
    </source>
</evidence>
<dbReference type="CDD" id="cd03890">
    <property type="entry name" value="M20_pepD"/>
    <property type="match status" value="1"/>
</dbReference>
<dbReference type="AlphaFoldDB" id="A0A562JA58"/>
<dbReference type="FunFam" id="3.40.630.10:FF:000015">
    <property type="entry name" value="Aminoacyl-histidine dipeptidase PepD"/>
    <property type="match status" value="1"/>
</dbReference>
<sequence length="478" mass="52931">MERVLEGLEPERVFYYFEEISMIPRGSGNEKQVSDYLFNLAKGKGWEVIQDKNLNIIIKKPATKGYENSPAVMLQGHMDMVCEKNENVIHDFEKDPLKLRIIDDHIYATETTLGADNGIAVAMCLAVLESEELKHPALEVLITTDEEKGMTGAHNVDGTLFKSKYLLNLDSEEEGVFTAGCAGGCEVVFKIPVSHHNVKNKAYKLMVKGLLGGHSGVDADKERGNANKVLARVLRDLFDYVELVSIEGGSKTNVIPRESYAIINIEYIDQVKNIIELWNKILKNEYAFTDPSVELVLEDMGIESYPLEKNIFNKIVSAINLIPTGVLSRSTAIDLVISSNNLGVVTTKEDYVYLHCHARSSVETLLTHGFIPAMKQLGEALSVECETGAMYPGWEYAKQSKIRDICVETYEEMFGKEPVVSAIHAGLECGLLIGKIPGLDAISMGPDACDAHSPNEHVSIKSTGNIYKLLCKILEKVK</sequence>
<keyword evidence="5" id="KW-0378">Hydrolase</keyword>
<evidence type="ECO:0000256" key="7">
    <source>
        <dbReference type="ARBA" id="ARBA00023049"/>
    </source>
</evidence>
<dbReference type="Pfam" id="PF07687">
    <property type="entry name" value="M20_dimer"/>
    <property type="match status" value="1"/>
</dbReference>
<feature type="domain" description="Peptidase M20 dimerisation" evidence="18">
    <location>
        <begin position="207"/>
        <end position="287"/>
    </location>
</feature>
<keyword evidence="4" id="KW-0479">Metal-binding</keyword>
<evidence type="ECO:0000259" key="18">
    <source>
        <dbReference type="Pfam" id="PF07687"/>
    </source>
</evidence>
<dbReference type="PANTHER" id="PTHR43501">
    <property type="entry name" value="CYTOSOL NON-SPECIFIC DIPEPTIDASE"/>
    <property type="match status" value="1"/>
</dbReference>
<reference evidence="19 20" key="1">
    <citation type="submission" date="2019-07" db="EMBL/GenBank/DDBJ databases">
        <title>Genomic Encyclopedia of Type Strains, Phase I: the one thousand microbial genomes (KMG-I) project.</title>
        <authorList>
            <person name="Kyrpides N."/>
        </authorList>
    </citation>
    <scope>NUCLEOTIDE SEQUENCE [LARGE SCALE GENOMIC DNA]</scope>
    <source>
        <strain evidence="19 20">DSM 13558</strain>
    </source>
</reference>
<evidence type="ECO:0000256" key="1">
    <source>
        <dbReference type="ARBA" id="ARBA00001941"/>
    </source>
</evidence>
<dbReference type="SUPFAM" id="SSF55031">
    <property type="entry name" value="Bacterial exopeptidase dimerisation domain"/>
    <property type="match status" value="1"/>
</dbReference>
<evidence type="ECO:0000256" key="12">
    <source>
        <dbReference type="ARBA" id="ARBA00061423"/>
    </source>
</evidence>
<dbReference type="NCBIfam" id="TIGR01893">
    <property type="entry name" value="aa-his-dipept"/>
    <property type="match status" value="1"/>
</dbReference>
<dbReference type="PANTHER" id="PTHR43501:SF1">
    <property type="entry name" value="CYTOSOL NON-SPECIFIC DIPEPTIDASE"/>
    <property type="match status" value="1"/>
</dbReference>
<keyword evidence="8" id="KW-0170">Cobalt</keyword>
<accession>A0A562JA58</accession>
<comment type="cofactor">
    <cofactor evidence="1">
        <name>Co(2+)</name>
        <dbReference type="ChEBI" id="CHEBI:48828"/>
    </cofactor>
</comment>
<keyword evidence="7" id="KW-0482">Metalloprotease</keyword>
<dbReference type="GO" id="GO:0006508">
    <property type="term" value="P:proteolysis"/>
    <property type="evidence" value="ECO:0007669"/>
    <property type="project" value="UniProtKB-KW"/>
</dbReference>
<dbReference type="PRINTS" id="PR00934">
    <property type="entry name" value="XHISDIPTASE"/>
</dbReference>
<dbReference type="InterPro" id="IPR036264">
    <property type="entry name" value="Bact_exopeptidase_dim_dom"/>
</dbReference>
<dbReference type="GO" id="GO:0070573">
    <property type="term" value="F:metallodipeptidase activity"/>
    <property type="evidence" value="ECO:0007669"/>
    <property type="project" value="TreeGrafter"/>
</dbReference>
<dbReference type="GO" id="GO:0005829">
    <property type="term" value="C:cytosol"/>
    <property type="evidence" value="ECO:0007669"/>
    <property type="project" value="TreeGrafter"/>
</dbReference>
<dbReference type="RefSeq" id="WP_145083024.1">
    <property type="nucleotide sequence ID" value="NZ_JBCFAR010000001.1"/>
</dbReference>
<name>A0A562JA58_9FIRM</name>
<organism evidence="19 20">
    <name type="scientific">Sedimentibacter saalensis</name>
    <dbReference type="NCBI Taxonomy" id="130788"/>
    <lineage>
        <taxon>Bacteria</taxon>
        <taxon>Bacillati</taxon>
        <taxon>Bacillota</taxon>
        <taxon>Tissierellia</taxon>
        <taxon>Sedimentibacter</taxon>
    </lineage>
</organism>
<evidence type="ECO:0000256" key="13">
    <source>
        <dbReference type="ARBA" id="ARBA00071271"/>
    </source>
</evidence>
<keyword evidence="20" id="KW-1185">Reference proteome</keyword>
<evidence type="ECO:0000256" key="3">
    <source>
        <dbReference type="ARBA" id="ARBA00022670"/>
    </source>
</evidence>
<comment type="cofactor">
    <cofactor evidence="2">
        <name>Zn(2+)</name>
        <dbReference type="ChEBI" id="CHEBI:29105"/>
    </cofactor>
</comment>
<dbReference type="InterPro" id="IPR011650">
    <property type="entry name" value="Peptidase_M20_dimer"/>
</dbReference>
<keyword evidence="3" id="KW-0645">Protease</keyword>
<gene>
    <name evidence="19" type="ORF">LY60_02083</name>
</gene>
<dbReference type="Pfam" id="PF01546">
    <property type="entry name" value="Peptidase_M20"/>
    <property type="match status" value="1"/>
</dbReference>
<dbReference type="InterPro" id="IPR001160">
    <property type="entry name" value="Peptidase_M20C"/>
</dbReference>
<evidence type="ECO:0000256" key="5">
    <source>
        <dbReference type="ARBA" id="ARBA00022801"/>
    </source>
</evidence>
<dbReference type="Gene3D" id="3.40.630.10">
    <property type="entry name" value="Zn peptidases"/>
    <property type="match status" value="2"/>
</dbReference>
<dbReference type="FunFam" id="3.40.630.10:FF:000018">
    <property type="entry name" value="Aminoacyl-histidine dipeptidase PepD"/>
    <property type="match status" value="1"/>
</dbReference>
<dbReference type="InterPro" id="IPR002933">
    <property type="entry name" value="Peptidase_M20"/>
</dbReference>
<dbReference type="GO" id="GO:0046872">
    <property type="term" value="F:metal ion binding"/>
    <property type="evidence" value="ECO:0007669"/>
    <property type="project" value="UniProtKB-KW"/>
</dbReference>
<evidence type="ECO:0000256" key="9">
    <source>
        <dbReference type="ARBA" id="ARBA00036421"/>
    </source>
</evidence>
<dbReference type="EMBL" id="VLKH01000005">
    <property type="protein sequence ID" value="TWH79764.1"/>
    <property type="molecule type" value="Genomic_DNA"/>
</dbReference>
<evidence type="ECO:0000256" key="16">
    <source>
        <dbReference type="ARBA" id="ARBA00077688"/>
    </source>
</evidence>
<evidence type="ECO:0000313" key="19">
    <source>
        <dbReference type="EMBL" id="TWH79764.1"/>
    </source>
</evidence>
<dbReference type="OrthoDB" id="9773892at2"/>
<keyword evidence="6" id="KW-0862">Zinc</keyword>
<dbReference type="EC" id="3.4.13.18" evidence="10"/>
<comment type="catalytic activity">
    <reaction evidence="9">
        <text>Hydrolysis of dipeptides, preferentially hydrophobic dipeptides including prolyl amino acids.</text>
        <dbReference type="EC" id="3.4.13.18"/>
    </reaction>
</comment>
<evidence type="ECO:0000256" key="4">
    <source>
        <dbReference type="ARBA" id="ARBA00022723"/>
    </source>
</evidence>
<evidence type="ECO:0000256" key="8">
    <source>
        <dbReference type="ARBA" id="ARBA00023285"/>
    </source>
</evidence>
<dbReference type="Proteomes" id="UP000315343">
    <property type="component" value="Unassembled WGS sequence"/>
</dbReference>
<evidence type="ECO:0000256" key="11">
    <source>
        <dbReference type="ARBA" id="ARBA00044252"/>
    </source>
</evidence>
<evidence type="ECO:0000313" key="20">
    <source>
        <dbReference type="Proteomes" id="UP000315343"/>
    </source>
</evidence>
<dbReference type="SUPFAM" id="SSF53187">
    <property type="entry name" value="Zn-dependent exopeptidases"/>
    <property type="match status" value="1"/>
</dbReference>
<dbReference type="PIRSF" id="PIRSF016599">
    <property type="entry name" value="Xaa-His_dipept"/>
    <property type="match status" value="1"/>
</dbReference>
<evidence type="ECO:0000256" key="6">
    <source>
        <dbReference type="ARBA" id="ARBA00022833"/>
    </source>
</evidence>
<proteinExistence type="inferred from homology"/>
<comment type="similarity">
    <text evidence="12">Belongs to the peptidase M20C family.</text>
</comment>